<evidence type="ECO:0000313" key="2">
    <source>
        <dbReference type="EMBL" id="PIP53301.1"/>
    </source>
</evidence>
<proteinExistence type="predicted"/>
<dbReference type="InterPro" id="IPR029057">
    <property type="entry name" value="PRTase-like"/>
</dbReference>
<name>A0A2H0B6Q0_9BACT</name>
<dbReference type="SUPFAM" id="SSF53271">
    <property type="entry name" value="PRTase-like"/>
    <property type="match status" value="1"/>
</dbReference>
<comment type="caution">
    <text evidence="2">The sequence shown here is derived from an EMBL/GenBank/DDBJ whole genome shotgun (WGS) entry which is preliminary data.</text>
</comment>
<organism evidence="2 3">
    <name type="scientific">Candidatus Beckwithbacteria bacterium CG23_combo_of_CG06-09_8_20_14_all_34_8</name>
    <dbReference type="NCBI Taxonomy" id="1974497"/>
    <lineage>
        <taxon>Bacteria</taxon>
        <taxon>Candidatus Beckwithiibacteriota</taxon>
    </lineage>
</organism>
<dbReference type="Proteomes" id="UP000229459">
    <property type="component" value="Unassembled WGS sequence"/>
</dbReference>
<protein>
    <submittedName>
        <fullName evidence="2">Phosphoribosyltransferase</fullName>
    </submittedName>
</protein>
<reference evidence="2 3" key="1">
    <citation type="submission" date="2017-09" db="EMBL/GenBank/DDBJ databases">
        <title>Depth-based differentiation of microbial function through sediment-hosted aquifers and enrichment of novel symbionts in the deep terrestrial subsurface.</title>
        <authorList>
            <person name="Probst A.J."/>
            <person name="Ladd B."/>
            <person name="Jarett J.K."/>
            <person name="Geller-Mcgrath D.E."/>
            <person name="Sieber C.M."/>
            <person name="Emerson J.B."/>
            <person name="Anantharaman K."/>
            <person name="Thomas B.C."/>
            <person name="Malmstrom R."/>
            <person name="Stieglmeier M."/>
            <person name="Klingl A."/>
            <person name="Woyke T."/>
            <person name="Ryan C.M."/>
            <person name="Banfield J.F."/>
        </authorList>
    </citation>
    <scope>NUCLEOTIDE SEQUENCE [LARGE SCALE GENOMIC DNA]</scope>
    <source>
        <strain evidence="2">CG23_combo_of_CG06-09_8_20_14_all_34_8</strain>
    </source>
</reference>
<sequence>MFIDRAQAGQALVKKLIQELIDHPPLETVVLAIPRGGVVVGNQIAKALQQPLDIIVSKKIVAPNQKELAIGAVGQTQGSLYFNNKIIDDLKISKDYLDQEIELKQAEISRREILYRAGKSEITLNGKRVILVDDGAATGATMISAAREVWNRQPEQVIIAIPVCSKQTLAILETEVDIVIVLETPDDFYAVGQFYQSFEQVEDEQVIKILKN</sequence>
<feature type="domain" description="Phosphoribosyltransferase" evidence="1">
    <location>
        <begin position="4"/>
        <end position="60"/>
    </location>
</feature>
<dbReference type="GO" id="GO:0016757">
    <property type="term" value="F:glycosyltransferase activity"/>
    <property type="evidence" value="ECO:0007669"/>
    <property type="project" value="UniProtKB-KW"/>
</dbReference>
<keyword evidence="2" id="KW-0328">Glycosyltransferase</keyword>
<dbReference type="CDD" id="cd06223">
    <property type="entry name" value="PRTases_typeI"/>
    <property type="match status" value="1"/>
</dbReference>
<feature type="domain" description="Phosphoribosyltransferase" evidence="1">
    <location>
        <begin position="73"/>
        <end position="192"/>
    </location>
</feature>
<dbReference type="Pfam" id="PF00156">
    <property type="entry name" value="Pribosyltran"/>
    <property type="match status" value="2"/>
</dbReference>
<dbReference type="AlphaFoldDB" id="A0A2H0B6Q0"/>
<gene>
    <name evidence="2" type="ORF">COX08_01730</name>
</gene>
<dbReference type="InterPro" id="IPR000836">
    <property type="entry name" value="PRTase_dom"/>
</dbReference>
<accession>A0A2H0B6Q0</accession>
<keyword evidence="2" id="KW-0808">Transferase</keyword>
<evidence type="ECO:0000259" key="1">
    <source>
        <dbReference type="Pfam" id="PF00156"/>
    </source>
</evidence>
<dbReference type="EMBL" id="PCSR01000037">
    <property type="protein sequence ID" value="PIP53301.1"/>
    <property type="molecule type" value="Genomic_DNA"/>
</dbReference>
<dbReference type="Gene3D" id="3.40.50.2020">
    <property type="match status" value="1"/>
</dbReference>
<evidence type="ECO:0000313" key="3">
    <source>
        <dbReference type="Proteomes" id="UP000229459"/>
    </source>
</evidence>
<dbReference type="Gene3D" id="3.30.1310.20">
    <property type="entry name" value="PRTase-like"/>
    <property type="match status" value="1"/>
</dbReference>